<dbReference type="GO" id="GO:0070813">
    <property type="term" value="P:hydrogen sulfide metabolic process"/>
    <property type="evidence" value="ECO:0007669"/>
    <property type="project" value="TreeGrafter"/>
</dbReference>
<dbReference type="AlphaFoldDB" id="A0A369KPI2"/>
<dbReference type="EMBL" id="QOVW01000060">
    <property type="protein sequence ID" value="RDB36501.1"/>
    <property type="molecule type" value="Genomic_DNA"/>
</dbReference>
<reference evidence="3" key="1">
    <citation type="submission" date="2018-04" db="EMBL/GenBank/DDBJ databases">
        <title>Draft genome sequence of the Candidatus Spirobacillus cienkowskii, a pathogen of freshwater Daphnia species, reconstructed from hemolymph metagenomic reads.</title>
        <authorList>
            <person name="Bresciani L."/>
            <person name="Lemos L.N."/>
            <person name="Wale N."/>
            <person name="Lin J.Y."/>
            <person name="Fernandes G.R."/>
            <person name="Duffy M.A."/>
            <person name="Rodrigues J.M."/>
        </authorList>
    </citation>
    <scope>NUCLEOTIDE SEQUENCE [LARGE SCALE GENOMIC DNA]</scope>
    <source>
        <strain evidence="3">Binning01</strain>
    </source>
</reference>
<accession>A0A369KPI2</accession>
<evidence type="ECO:0000259" key="2">
    <source>
        <dbReference type="SMART" id="SM00849"/>
    </source>
</evidence>
<keyword evidence="4" id="KW-1185">Reference proteome</keyword>
<feature type="domain" description="Metallo-beta-lactamase" evidence="2">
    <location>
        <begin position="14"/>
        <end position="174"/>
    </location>
</feature>
<dbReference type="GO" id="GO:0016787">
    <property type="term" value="F:hydrolase activity"/>
    <property type="evidence" value="ECO:0007669"/>
    <property type="project" value="UniProtKB-KW"/>
</dbReference>
<dbReference type="InterPro" id="IPR051682">
    <property type="entry name" value="Mito_Persulfide_Diox"/>
</dbReference>
<dbReference type="GO" id="GO:0006749">
    <property type="term" value="P:glutathione metabolic process"/>
    <property type="evidence" value="ECO:0007669"/>
    <property type="project" value="InterPro"/>
</dbReference>
<proteinExistence type="predicted"/>
<dbReference type="InterPro" id="IPR036866">
    <property type="entry name" value="RibonucZ/Hydroxyglut_hydro"/>
</dbReference>
<dbReference type="PANTHER" id="PTHR43084">
    <property type="entry name" value="PERSULFIDE DIOXYGENASE ETHE1"/>
    <property type="match status" value="1"/>
</dbReference>
<keyword evidence="1" id="KW-0479">Metal-binding</keyword>
<dbReference type="CDD" id="cd07724">
    <property type="entry name" value="POD-like_MBL-fold"/>
    <property type="match status" value="1"/>
</dbReference>
<sequence>MSCIFKQIQDPISFTYTYIIGDSKTKEVAIIDSVNENYTNYISIIQNNHWTLKYLIETHTHADHITAIKKIKKIFPNTKVLLSNKSLAQYEFTKVQDKDIFYVGDIEFMFFETPGHTTDSISVLINKNRLLTGDCLFIGSCGRTDFQNGNNKDMFNSLNKILLLDDDVLVYPGHDYNNRYVSNIQEEKITNKVLRLKKFEEFEAELNSWKLPPPKKIQESVPANIVGGID</sequence>
<protein>
    <submittedName>
        <fullName evidence="3">MBL fold metallo-hydrolase</fullName>
    </submittedName>
</protein>
<comment type="caution">
    <text evidence="3">The sequence shown here is derived from an EMBL/GenBank/DDBJ whole genome shotgun (WGS) entry which is preliminary data.</text>
</comment>
<dbReference type="GO" id="GO:0050313">
    <property type="term" value="F:sulfur dioxygenase activity"/>
    <property type="evidence" value="ECO:0007669"/>
    <property type="project" value="InterPro"/>
</dbReference>
<evidence type="ECO:0000313" key="3">
    <source>
        <dbReference type="EMBL" id="RDB36501.1"/>
    </source>
</evidence>
<dbReference type="Pfam" id="PF00753">
    <property type="entry name" value="Lactamase_B"/>
    <property type="match status" value="1"/>
</dbReference>
<dbReference type="Gene3D" id="3.60.15.10">
    <property type="entry name" value="Ribonuclease Z/Hydroxyacylglutathione hydrolase-like"/>
    <property type="match status" value="1"/>
</dbReference>
<dbReference type="Proteomes" id="UP000253934">
    <property type="component" value="Unassembled WGS sequence"/>
</dbReference>
<gene>
    <name evidence="3" type="ORF">DCC88_05055</name>
</gene>
<dbReference type="InterPro" id="IPR044528">
    <property type="entry name" value="POD-like_MBL-fold"/>
</dbReference>
<dbReference type="SUPFAM" id="SSF56281">
    <property type="entry name" value="Metallo-hydrolase/oxidoreductase"/>
    <property type="match status" value="1"/>
</dbReference>
<evidence type="ECO:0000313" key="4">
    <source>
        <dbReference type="Proteomes" id="UP000253934"/>
    </source>
</evidence>
<evidence type="ECO:0000256" key="1">
    <source>
        <dbReference type="ARBA" id="ARBA00022723"/>
    </source>
</evidence>
<dbReference type="PANTHER" id="PTHR43084:SF1">
    <property type="entry name" value="PERSULFIDE DIOXYGENASE ETHE1, MITOCHONDRIAL"/>
    <property type="match status" value="1"/>
</dbReference>
<dbReference type="SMART" id="SM00849">
    <property type="entry name" value="Lactamase_B"/>
    <property type="match status" value="1"/>
</dbReference>
<organism evidence="3 4">
    <name type="scientific">Spirobacillus cienkowskii</name>
    <dbReference type="NCBI Taxonomy" id="495820"/>
    <lineage>
        <taxon>Bacteria</taxon>
        <taxon>Pseudomonadati</taxon>
        <taxon>Bdellovibrionota</taxon>
        <taxon>Oligoflexia</taxon>
        <taxon>Silvanigrellales</taxon>
        <taxon>Spirobacillus</taxon>
    </lineage>
</organism>
<dbReference type="GO" id="GO:0046872">
    <property type="term" value="F:metal ion binding"/>
    <property type="evidence" value="ECO:0007669"/>
    <property type="project" value="UniProtKB-KW"/>
</dbReference>
<dbReference type="InterPro" id="IPR001279">
    <property type="entry name" value="Metallo-B-lactamas"/>
</dbReference>
<name>A0A369KPI2_9BACT</name>